<reference evidence="1" key="1">
    <citation type="journal article" date="2014" name="Int. J. Syst. Evol. Microbiol.">
        <title>Complete genome sequence of Corynebacterium casei LMG S-19264T (=DSM 44701T), isolated from a smear-ripened cheese.</title>
        <authorList>
            <consortium name="US DOE Joint Genome Institute (JGI-PGF)"/>
            <person name="Walter F."/>
            <person name="Albersmeier A."/>
            <person name="Kalinowski J."/>
            <person name="Ruckert C."/>
        </authorList>
    </citation>
    <scope>NUCLEOTIDE SEQUENCE</scope>
    <source>
        <strain evidence="1">CGMCC 1.15085</strain>
    </source>
</reference>
<gene>
    <name evidence="1" type="ORF">GCM10011492_00880</name>
</gene>
<name>A0A916SUU5_9MICO</name>
<dbReference type="Proteomes" id="UP000636793">
    <property type="component" value="Unassembled WGS sequence"/>
</dbReference>
<proteinExistence type="predicted"/>
<keyword evidence="2" id="KW-1185">Reference proteome</keyword>
<protein>
    <submittedName>
        <fullName evidence="1">Uncharacterized protein</fullName>
    </submittedName>
</protein>
<dbReference type="EMBL" id="BMHI01000001">
    <property type="protein sequence ID" value="GGB15034.1"/>
    <property type="molecule type" value="Genomic_DNA"/>
</dbReference>
<dbReference type="AlphaFoldDB" id="A0A916SUU5"/>
<evidence type="ECO:0000313" key="2">
    <source>
        <dbReference type="Proteomes" id="UP000636793"/>
    </source>
</evidence>
<accession>A0A916SUU5</accession>
<comment type="caution">
    <text evidence="1">The sequence shown here is derived from an EMBL/GenBank/DDBJ whole genome shotgun (WGS) entry which is preliminary data.</text>
</comment>
<reference evidence="1" key="2">
    <citation type="submission" date="2020-09" db="EMBL/GenBank/DDBJ databases">
        <authorList>
            <person name="Sun Q."/>
            <person name="Zhou Y."/>
        </authorList>
    </citation>
    <scope>NUCLEOTIDE SEQUENCE</scope>
    <source>
        <strain evidence="1">CGMCC 1.15085</strain>
    </source>
</reference>
<evidence type="ECO:0000313" key="1">
    <source>
        <dbReference type="EMBL" id="GGB15034.1"/>
    </source>
</evidence>
<sequence>MVIPEDTTPLRGAGIDARVRVAWLLRLNRLAKAPGPAGRFVDMLRAQGCALGPSTLCRYETGVEAVPKSVVRSYEKTLELPAGQLLGVCFGIDRMFGPALAPEGARGISRTALSDALGEWEARVAMGAMTGPDWIHVADAITRPTGPVLPLSMLHGWVDQLVTETMRSVRHAYATRIHALTLLLGDRAAGRVVLDAVARMVAQPGAQSVTNVIPVLGSSPDPAVLQWLVQHFERSDGEQMWGAAYGLLNQICNGRMPADMVPRIARAALGAAGDGPSRGGPAFAVAQRLSATLTQQVVARLGYYAAPTVAGARVQSPAGLSAYRSAALQESGLDDPLLDRLLREALSPDFVERRHHSSLMLAASPYRSVVAEVATEQVADPAGPYAAHAAAHALGYLAGAEQRDRLLDLLATVPEERAAMLVALAHSGGVPAHVDLVAFAAEPELVSTVVYAAGMSNHPDLARLAAGARTAGVQAQRSAIWWQQTGAAISEVPAVLTAPECLTLAG</sequence>
<organism evidence="1 2">
    <name type="scientific">Flexivirga endophytica</name>
    <dbReference type="NCBI Taxonomy" id="1849103"/>
    <lineage>
        <taxon>Bacteria</taxon>
        <taxon>Bacillati</taxon>
        <taxon>Actinomycetota</taxon>
        <taxon>Actinomycetes</taxon>
        <taxon>Micrococcales</taxon>
        <taxon>Dermacoccaceae</taxon>
        <taxon>Flexivirga</taxon>
    </lineage>
</organism>